<protein>
    <submittedName>
        <fullName evidence="3">Xanthine dehydrogenase family protein subunit M</fullName>
    </submittedName>
</protein>
<dbReference type="InterPro" id="IPR016166">
    <property type="entry name" value="FAD-bd_PCMH"/>
</dbReference>
<dbReference type="InterPro" id="IPR005107">
    <property type="entry name" value="CO_DH_flav_C"/>
</dbReference>
<dbReference type="PROSITE" id="PS51387">
    <property type="entry name" value="FAD_PCMH"/>
    <property type="match status" value="1"/>
</dbReference>
<dbReference type="SUPFAM" id="SSF55447">
    <property type="entry name" value="CO dehydrogenase flavoprotein C-terminal domain-like"/>
    <property type="match status" value="1"/>
</dbReference>
<dbReference type="Gene3D" id="3.30.465.10">
    <property type="match status" value="2"/>
</dbReference>
<dbReference type="PANTHER" id="PTHR42659:SF9">
    <property type="entry name" value="XANTHINE DEHYDROGENASE FAD-BINDING SUBUNIT XDHB-RELATED"/>
    <property type="match status" value="1"/>
</dbReference>
<accession>A0AAE5CC60</accession>
<evidence type="ECO:0000259" key="2">
    <source>
        <dbReference type="PROSITE" id="PS51387"/>
    </source>
</evidence>
<dbReference type="Proteomes" id="UP000702544">
    <property type="component" value="Unassembled WGS sequence"/>
</dbReference>
<dbReference type="InterPro" id="IPR036683">
    <property type="entry name" value="CO_DH_flav_C_dom_sf"/>
</dbReference>
<reference evidence="3 4" key="1">
    <citation type="submission" date="2020-01" db="EMBL/GenBank/DDBJ databases">
        <title>Genomes assembled from Gulf of Kutch pelagic sediment metagenomes.</title>
        <authorList>
            <person name="Chandrashekar M."/>
            <person name="Mahajan M.S."/>
            <person name="Dave K.J."/>
            <person name="Vatsa P."/>
            <person name="Nathani N.M."/>
        </authorList>
    </citation>
    <scope>NUCLEOTIDE SEQUENCE [LARGE SCALE GENOMIC DNA]</scope>
    <source>
        <strain evidence="3">KS3-K002</strain>
    </source>
</reference>
<keyword evidence="1" id="KW-0285">Flavoprotein</keyword>
<dbReference type="InterPro" id="IPR016169">
    <property type="entry name" value="FAD-bd_PCMH_sub2"/>
</dbReference>
<sequence>MLPQFDYVRPGSLSEAIEHGATDGAILHAGGIDLLGCLRDGVFTADKLVAIAHLAELRGIDETRDGGLRIGALTTLSEIAAHPLIGERYTVLSQGAGSAASPQLRNQGTIAGNLCQRPRCWYFRGDFHCLRKGGSMCYAVAGANQYHCIFGGDRCYIVHPSDTAPALVALDARVRIVGPSGQRVVPLDSFFVPPGQDIRRETILEPGDLVVEVLLPPPGMGLRSVYRKVRARGVWDFALAGAAAALTISDGRVTGGRLVLSGVAPIPWRAAEAERALAGSRLDAETIRRAAQACVADARPMTHNGYKVDLVRGVVEETLRSLA</sequence>
<feature type="domain" description="FAD-binding PCMH-type" evidence="2">
    <location>
        <begin position="1"/>
        <end position="220"/>
    </location>
</feature>
<dbReference type="Pfam" id="PF00941">
    <property type="entry name" value="FAD_binding_5"/>
    <property type="match status" value="1"/>
</dbReference>
<dbReference type="SMART" id="SM01092">
    <property type="entry name" value="CO_deh_flav_C"/>
    <property type="match status" value="1"/>
</dbReference>
<dbReference type="SUPFAM" id="SSF56176">
    <property type="entry name" value="FAD-binding/transporter-associated domain-like"/>
    <property type="match status" value="1"/>
</dbReference>
<dbReference type="InterPro" id="IPR016167">
    <property type="entry name" value="FAD-bd_PCMH_sub1"/>
</dbReference>
<dbReference type="Pfam" id="PF03450">
    <property type="entry name" value="CO_deh_flav_C"/>
    <property type="match status" value="1"/>
</dbReference>
<dbReference type="InterPro" id="IPR051312">
    <property type="entry name" value="Diverse_Substr_Oxidored"/>
</dbReference>
<dbReference type="InterPro" id="IPR002346">
    <property type="entry name" value="Mopterin_DH_FAD-bd"/>
</dbReference>
<dbReference type="InterPro" id="IPR036318">
    <property type="entry name" value="FAD-bd_PCMH-like_sf"/>
</dbReference>
<dbReference type="PANTHER" id="PTHR42659">
    <property type="entry name" value="XANTHINE DEHYDROGENASE SUBUNIT C-RELATED"/>
    <property type="match status" value="1"/>
</dbReference>
<dbReference type="AlphaFoldDB" id="A0AAE5CC60"/>
<comment type="caution">
    <text evidence="3">The sequence shown here is derived from an EMBL/GenBank/DDBJ whole genome shotgun (WGS) entry which is preliminary data.</text>
</comment>
<dbReference type="GO" id="GO:0071949">
    <property type="term" value="F:FAD binding"/>
    <property type="evidence" value="ECO:0007669"/>
    <property type="project" value="InterPro"/>
</dbReference>
<dbReference type="EMBL" id="JAACAK010000072">
    <property type="protein sequence ID" value="NIR75348.1"/>
    <property type="molecule type" value="Genomic_DNA"/>
</dbReference>
<organism evidence="3 4">
    <name type="scientific">Candidatus Kutchimonas denitrificans</name>
    <dbReference type="NCBI Taxonomy" id="3056748"/>
    <lineage>
        <taxon>Bacteria</taxon>
        <taxon>Pseudomonadati</taxon>
        <taxon>Gemmatimonadota</taxon>
        <taxon>Gemmatimonadia</taxon>
        <taxon>Candidatus Palauibacterales</taxon>
        <taxon>Candidatus Palauibacteraceae</taxon>
        <taxon>Candidatus Kutchimonas</taxon>
    </lineage>
</organism>
<evidence type="ECO:0000256" key="1">
    <source>
        <dbReference type="ARBA" id="ARBA00022827"/>
    </source>
</evidence>
<evidence type="ECO:0000313" key="3">
    <source>
        <dbReference type="EMBL" id="NIR75348.1"/>
    </source>
</evidence>
<dbReference type="Gene3D" id="3.30.390.50">
    <property type="entry name" value="CO dehydrogenase flavoprotein, C-terminal domain"/>
    <property type="match status" value="1"/>
</dbReference>
<gene>
    <name evidence="3" type="ORF">GWO12_09600</name>
</gene>
<evidence type="ECO:0000313" key="4">
    <source>
        <dbReference type="Proteomes" id="UP000702544"/>
    </source>
</evidence>
<name>A0AAE5CC60_9BACT</name>
<keyword evidence="1" id="KW-0274">FAD</keyword>
<dbReference type="GO" id="GO:0016491">
    <property type="term" value="F:oxidoreductase activity"/>
    <property type="evidence" value="ECO:0007669"/>
    <property type="project" value="InterPro"/>
</dbReference>
<proteinExistence type="predicted"/>
<dbReference type="Gene3D" id="3.30.43.10">
    <property type="entry name" value="Uridine Diphospho-n-acetylenolpyruvylglucosamine Reductase, domain 2"/>
    <property type="match status" value="1"/>
</dbReference>